<evidence type="ECO:0000313" key="1">
    <source>
        <dbReference type="EMBL" id="AIG74320.1"/>
    </source>
</evidence>
<organism evidence="1 2">
    <name type="scientific">Amycolatopsis japonica</name>
    <dbReference type="NCBI Taxonomy" id="208439"/>
    <lineage>
        <taxon>Bacteria</taxon>
        <taxon>Bacillati</taxon>
        <taxon>Actinomycetota</taxon>
        <taxon>Actinomycetes</taxon>
        <taxon>Pseudonocardiales</taxon>
        <taxon>Pseudonocardiaceae</taxon>
        <taxon>Amycolatopsis</taxon>
        <taxon>Amycolatopsis japonica group</taxon>
    </lineage>
</organism>
<dbReference type="STRING" id="208439.AJAP_07015"/>
<sequence>MDTGPASSPDTDCIMIPRPRSVIRAMMDVFTLRTKRSMARDRHDALVDAAQVLSDSGRAAHVISRDPAGGEWAVTLGPAVPATSESA</sequence>
<keyword evidence="2" id="KW-1185">Reference proteome</keyword>
<dbReference type="AlphaFoldDB" id="A0A075UVR1"/>
<gene>
    <name evidence="1" type="ORF">AJAP_07015</name>
</gene>
<dbReference type="KEGG" id="aja:AJAP_07015"/>
<name>A0A075UVR1_9PSEU</name>
<dbReference type="HOGENOM" id="CLU_2476530_0_0_11"/>
<reference evidence="1 2" key="1">
    <citation type="journal article" date="2014" name="J. Biotechnol.">
        <title>Complete genome sequence of the actinobacterium Amycolatopsis japonica MG417-CF17(T) (=DSM 44213T) producing (S,S)-N,N'-ethylenediaminedisuccinic acid.</title>
        <authorList>
            <person name="Stegmann E."/>
            <person name="Albersmeier A."/>
            <person name="Spohn M."/>
            <person name="Gert H."/>
            <person name="Weber T."/>
            <person name="Wohlleben W."/>
            <person name="Kalinowski J."/>
            <person name="Ruckert C."/>
        </authorList>
    </citation>
    <scope>NUCLEOTIDE SEQUENCE [LARGE SCALE GENOMIC DNA]</scope>
    <source>
        <strain evidence="2">MG417-CF17 (DSM 44213)</strain>
    </source>
</reference>
<proteinExistence type="predicted"/>
<dbReference type="Proteomes" id="UP000028492">
    <property type="component" value="Chromosome"/>
</dbReference>
<dbReference type="EMBL" id="CP008953">
    <property type="protein sequence ID" value="AIG74320.1"/>
    <property type="molecule type" value="Genomic_DNA"/>
</dbReference>
<protein>
    <submittedName>
        <fullName evidence="1">Uncharacterized protein</fullName>
    </submittedName>
</protein>
<evidence type="ECO:0000313" key="2">
    <source>
        <dbReference type="Proteomes" id="UP000028492"/>
    </source>
</evidence>
<accession>A0A075UVR1</accession>